<evidence type="ECO:0000256" key="1">
    <source>
        <dbReference type="SAM" id="SignalP"/>
    </source>
</evidence>
<evidence type="ECO:0000313" key="2">
    <source>
        <dbReference type="EMBL" id="THA15935.1"/>
    </source>
</evidence>
<gene>
    <name evidence="2" type="ORF">D3M76_04135</name>
</gene>
<dbReference type="PROSITE" id="PS51257">
    <property type="entry name" value="PROKAR_LIPOPROTEIN"/>
    <property type="match status" value="1"/>
</dbReference>
<dbReference type="AlphaFoldDB" id="A0A4S2PF59"/>
<dbReference type="Proteomes" id="UP000310576">
    <property type="component" value="Unassembled WGS sequence"/>
</dbReference>
<dbReference type="EMBL" id="QXNG01000040">
    <property type="protein sequence ID" value="THA15935.1"/>
    <property type="molecule type" value="Genomic_DNA"/>
</dbReference>
<keyword evidence="1" id="KW-0732">Signal</keyword>
<organism evidence="2 3">
    <name type="scientific">Rodentibacter pneumotropicus</name>
    <dbReference type="NCBI Taxonomy" id="758"/>
    <lineage>
        <taxon>Bacteria</taxon>
        <taxon>Pseudomonadati</taxon>
        <taxon>Pseudomonadota</taxon>
        <taxon>Gammaproteobacteria</taxon>
        <taxon>Pasteurellales</taxon>
        <taxon>Pasteurellaceae</taxon>
        <taxon>Rodentibacter</taxon>
    </lineage>
</organism>
<sequence length="194" mass="23000">MMNKILVILTALLLSACVSTSSQLDVPNQIKYHNKTYRMIVGQDLGPVARYIYLSKPDTLEKWQSQIELLLDRNEQHRDIKERVTLRERIYRNTDVASFKLTPIRNEKTKKDEGIKGYVVYAPTDKMPSWQVNVMIGKEIPQCGFVQFQYSQKVKNSRRLNDKKALRHLKKYLIEKEMKLLDKMDWQWYCQSLK</sequence>
<name>A0A4S2PF59_9PAST</name>
<comment type="caution">
    <text evidence="2">The sequence shown here is derived from an EMBL/GenBank/DDBJ whole genome shotgun (WGS) entry which is preliminary data.</text>
</comment>
<feature type="chain" id="PRO_5030100033" description="6-phosphofructokinase" evidence="1">
    <location>
        <begin position="25"/>
        <end position="194"/>
    </location>
</feature>
<accession>A0A4S2PF59</accession>
<evidence type="ECO:0008006" key="4">
    <source>
        <dbReference type="Google" id="ProtNLM"/>
    </source>
</evidence>
<proteinExistence type="predicted"/>
<evidence type="ECO:0000313" key="3">
    <source>
        <dbReference type="Proteomes" id="UP000310576"/>
    </source>
</evidence>
<feature type="signal peptide" evidence="1">
    <location>
        <begin position="1"/>
        <end position="24"/>
    </location>
</feature>
<reference evidence="2 3" key="1">
    <citation type="journal article" date="2019" name="Vet. Microbiol.">
        <title>Development of multi locus sequence typing (MLST) of Rodentibacter pneumotropicus.</title>
        <authorList>
            <person name="Adhikary S."/>
            <person name="Bisgaard M."/>
            <person name="Boot R."/>
            <person name="Benga L."/>
            <person name="Nicklas W."/>
            <person name="Christensen H."/>
        </authorList>
    </citation>
    <scope>NUCLEOTIDE SEQUENCE [LARGE SCALE GENOMIC DNA]</scope>
    <source>
        <strain evidence="2 3">1596_07</strain>
    </source>
</reference>
<protein>
    <recommendedName>
        <fullName evidence="4">6-phosphofructokinase</fullName>
    </recommendedName>
</protein>